<proteinExistence type="predicted"/>
<keyword evidence="1" id="KW-0732">Signal</keyword>
<dbReference type="GO" id="GO:0043410">
    <property type="term" value="P:positive regulation of MAPK cascade"/>
    <property type="evidence" value="ECO:0007669"/>
    <property type="project" value="TreeGrafter"/>
</dbReference>
<dbReference type="PANTHER" id="PTHR16922">
    <property type="entry name" value="INTERLEUKIN 11"/>
    <property type="match status" value="1"/>
</dbReference>
<name>A0A665U455_ECHNA</name>
<evidence type="ECO:0000313" key="2">
    <source>
        <dbReference type="Ensembl" id="ENSENLP00000014363.1"/>
    </source>
</evidence>
<dbReference type="GO" id="GO:0005125">
    <property type="term" value="F:cytokine activity"/>
    <property type="evidence" value="ECO:0007669"/>
    <property type="project" value="TreeGrafter"/>
</dbReference>
<dbReference type="InterPro" id="IPR009079">
    <property type="entry name" value="4_helix_cytokine-like_core"/>
</dbReference>
<dbReference type="PRINTS" id="PR01946">
    <property type="entry name" value="IL11BFISH"/>
</dbReference>
<dbReference type="InterPro" id="IPR020438">
    <property type="entry name" value="IL-11"/>
</dbReference>
<dbReference type="AlphaFoldDB" id="A0A665U455"/>
<dbReference type="GO" id="GO:0008284">
    <property type="term" value="P:positive regulation of cell population proliferation"/>
    <property type="evidence" value="ECO:0007669"/>
    <property type="project" value="TreeGrafter"/>
</dbReference>
<dbReference type="PANTHER" id="PTHR16922:SF0">
    <property type="entry name" value="INTERLEUKIN-11"/>
    <property type="match status" value="1"/>
</dbReference>
<reference evidence="2" key="3">
    <citation type="submission" date="2025-09" db="UniProtKB">
        <authorList>
            <consortium name="Ensembl"/>
        </authorList>
    </citation>
    <scope>IDENTIFICATION</scope>
</reference>
<dbReference type="Gene3D" id="1.20.1250.10">
    <property type="match status" value="1"/>
</dbReference>
<dbReference type="SUPFAM" id="SSF47266">
    <property type="entry name" value="4-helical cytokines"/>
    <property type="match status" value="1"/>
</dbReference>
<gene>
    <name evidence="2" type="primary">LOC115051399</name>
</gene>
<accession>A0A665U455</accession>
<dbReference type="GO" id="GO:0008083">
    <property type="term" value="F:growth factor activity"/>
    <property type="evidence" value="ECO:0007669"/>
    <property type="project" value="TreeGrafter"/>
</dbReference>
<feature type="chain" id="PRO_5025661809" description="Interleukin 11a" evidence="1">
    <location>
        <begin position="34"/>
        <end position="204"/>
    </location>
</feature>
<evidence type="ECO:0008006" key="4">
    <source>
        <dbReference type="Google" id="ProtNLM"/>
    </source>
</evidence>
<keyword evidence="3" id="KW-1185">Reference proteome</keyword>
<dbReference type="OMA" id="MIHQVES"/>
<dbReference type="GO" id="GO:0005737">
    <property type="term" value="C:cytoplasm"/>
    <property type="evidence" value="ECO:0007669"/>
    <property type="project" value="TreeGrafter"/>
</dbReference>
<reference evidence="2" key="2">
    <citation type="submission" date="2025-08" db="UniProtKB">
        <authorList>
            <consortium name="Ensembl"/>
        </authorList>
    </citation>
    <scope>IDENTIFICATION</scope>
</reference>
<dbReference type="InParanoid" id="A0A665U455"/>
<feature type="signal peptide" evidence="1">
    <location>
        <begin position="1"/>
        <end position="33"/>
    </location>
</feature>
<dbReference type="Proteomes" id="UP000472264">
    <property type="component" value="Chromosome 11"/>
</dbReference>
<dbReference type="Ensembl" id="ENSENLT00000014951.1">
    <property type="protein sequence ID" value="ENSENLP00000014363.1"/>
    <property type="gene ID" value="ENSENLG00000006776.1"/>
</dbReference>
<evidence type="ECO:0000313" key="3">
    <source>
        <dbReference type="Proteomes" id="UP000472264"/>
    </source>
</evidence>
<dbReference type="InterPro" id="IPR020462">
    <property type="entry name" value="IL-11B_fish"/>
</dbReference>
<sequence>MICRLIVFAVIHDSTHCLLRLLLLAQLLVLSSSRPTSCIRFGQMSHHLDMLVNISKKLHELVSINAELIGHIQANRLHSLPHMHHTLKHFSSLKLNESLSELFSYSQSFKLHVEWLKTVKENFSLPSQAAEGASAQLRHLSDLLSTTLQQVRAEGPRPPPLPVASTTFEVLQYSVEISERLQVFANWSKRVLKSLQKKSHCGRH</sequence>
<evidence type="ECO:0000256" key="1">
    <source>
        <dbReference type="SAM" id="SignalP"/>
    </source>
</evidence>
<reference evidence="2" key="1">
    <citation type="submission" date="2021-04" db="EMBL/GenBank/DDBJ databases">
        <authorList>
            <consortium name="Wellcome Sanger Institute Data Sharing"/>
        </authorList>
    </citation>
    <scope>NUCLEOTIDE SEQUENCE [LARGE SCALE GENOMIC DNA]</scope>
</reference>
<protein>
    <recommendedName>
        <fullName evidence="4">Interleukin 11a</fullName>
    </recommendedName>
</protein>
<dbReference type="Pfam" id="PF07400">
    <property type="entry name" value="IL11"/>
    <property type="match status" value="1"/>
</dbReference>
<organism evidence="2 3">
    <name type="scientific">Echeneis naucrates</name>
    <name type="common">Live sharksucker</name>
    <dbReference type="NCBI Taxonomy" id="173247"/>
    <lineage>
        <taxon>Eukaryota</taxon>
        <taxon>Metazoa</taxon>
        <taxon>Chordata</taxon>
        <taxon>Craniata</taxon>
        <taxon>Vertebrata</taxon>
        <taxon>Euteleostomi</taxon>
        <taxon>Actinopterygii</taxon>
        <taxon>Neopterygii</taxon>
        <taxon>Teleostei</taxon>
        <taxon>Neoteleostei</taxon>
        <taxon>Acanthomorphata</taxon>
        <taxon>Carangaria</taxon>
        <taxon>Carangiformes</taxon>
        <taxon>Echeneidae</taxon>
        <taxon>Echeneis</taxon>
    </lineage>
</organism>